<organism evidence="2 3">
    <name type="scientific">SAR86 cluster bacterium</name>
    <dbReference type="NCBI Taxonomy" id="2030880"/>
    <lineage>
        <taxon>Bacteria</taxon>
        <taxon>Pseudomonadati</taxon>
        <taxon>Pseudomonadota</taxon>
        <taxon>Gammaproteobacteria</taxon>
        <taxon>SAR86 cluster</taxon>
    </lineage>
</organism>
<proteinExistence type="predicted"/>
<keyword evidence="1" id="KW-1133">Transmembrane helix</keyword>
<evidence type="ECO:0000313" key="3">
    <source>
        <dbReference type="Proteomes" id="UP001056381"/>
    </source>
</evidence>
<keyword evidence="1" id="KW-0812">Transmembrane</keyword>
<sequence length="77" mass="8329">MNTVKVMSIISIVIFSLCLLAILAFIPLGTVITGYSAEDIYNAEATMGFGILSVLWGLPYAITCLVQSKKSIEDNQN</sequence>
<feature type="transmembrane region" description="Helical" evidence="1">
    <location>
        <begin position="12"/>
        <end position="35"/>
    </location>
</feature>
<dbReference type="Proteomes" id="UP001056381">
    <property type="component" value="Chromosome"/>
</dbReference>
<dbReference type="AlphaFoldDB" id="A0A9Q8U2L7"/>
<accession>A0A9Q8U2L7</accession>
<reference evidence="2" key="1">
    <citation type="submission" date="2022-05" db="EMBL/GenBank/DDBJ databases">
        <title>Single-amplified genomics reveal most streamlined microbe among free-living bacteria.</title>
        <authorList>
            <person name="Roda-Garcia J."/>
            <person name="Haro-Moreno J.M."/>
            <person name="Rodriguez-Valera F."/>
            <person name="Almagro-Moreno S."/>
            <person name="Lopez-Perez M."/>
        </authorList>
    </citation>
    <scope>NUCLEOTIDE SEQUENCE</scope>
    <source>
        <strain evidence="2">TMED112-D2-2</strain>
    </source>
</reference>
<evidence type="ECO:0000313" key="2">
    <source>
        <dbReference type="EMBL" id="URQ63157.1"/>
    </source>
</evidence>
<keyword evidence="3" id="KW-1185">Reference proteome</keyword>
<feature type="transmembrane region" description="Helical" evidence="1">
    <location>
        <begin position="47"/>
        <end position="66"/>
    </location>
</feature>
<evidence type="ECO:0000256" key="1">
    <source>
        <dbReference type="SAM" id="Phobius"/>
    </source>
</evidence>
<name>A0A9Q8U2L7_9GAMM</name>
<keyword evidence="1" id="KW-0472">Membrane</keyword>
<gene>
    <name evidence="2" type="ORF">M9B40_05380</name>
</gene>
<dbReference type="EMBL" id="CP097966">
    <property type="protein sequence ID" value="URQ63157.1"/>
    <property type="molecule type" value="Genomic_DNA"/>
</dbReference>
<protein>
    <submittedName>
        <fullName evidence="2">Uncharacterized protein</fullName>
    </submittedName>
</protein>